<feature type="compositionally biased region" description="Low complexity" evidence="1">
    <location>
        <begin position="80"/>
        <end position="93"/>
    </location>
</feature>
<evidence type="ECO:0000259" key="2">
    <source>
        <dbReference type="Pfam" id="PF09832"/>
    </source>
</evidence>
<feature type="domain" description="DUF2059" evidence="2">
    <location>
        <begin position="150"/>
        <end position="207"/>
    </location>
</feature>
<feature type="region of interest" description="Disordered" evidence="1">
    <location>
        <begin position="72"/>
        <end position="96"/>
    </location>
</feature>
<name>A0A5C6DXE8_9BACT</name>
<gene>
    <name evidence="3" type="ORF">Poly41_17290</name>
</gene>
<dbReference type="EMBL" id="SJPV01000002">
    <property type="protein sequence ID" value="TWU40894.1"/>
    <property type="molecule type" value="Genomic_DNA"/>
</dbReference>
<dbReference type="Pfam" id="PF09832">
    <property type="entry name" value="DUF2059"/>
    <property type="match status" value="1"/>
</dbReference>
<dbReference type="InterPro" id="IPR018637">
    <property type="entry name" value="DUF2059"/>
</dbReference>
<dbReference type="Proteomes" id="UP000319143">
    <property type="component" value="Unassembled WGS sequence"/>
</dbReference>
<evidence type="ECO:0000313" key="3">
    <source>
        <dbReference type="EMBL" id="TWU40894.1"/>
    </source>
</evidence>
<proteinExistence type="predicted"/>
<evidence type="ECO:0000313" key="4">
    <source>
        <dbReference type="Proteomes" id="UP000319143"/>
    </source>
</evidence>
<protein>
    <recommendedName>
        <fullName evidence="2">DUF2059 domain-containing protein</fullName>
    </recommendedName>
</protein>
<evidence type="ECO:0000256" key="1">
    <source>
        <dbReference type="SAM" id="MobiDB-lite"/>
    </source>
</evidence>
<comment type="caution">
    <text evidence="3">The sequence shown here is derived from an EMBL/GenBank/DDBJ whole genome shotgun (WGS) entry which is preliminary data.</text>
</comment>
<keyword evidence="4" id="KW-1185">Reference proteome</keyword>
<reference evidence="3 4" key="1">
    <citation type="submission" date="2019-02" db="EMBL/GenBank/DDBJ databases">
        <title>Deep-cultivation of Planctomycetes and their phenomic and genomic characterization uncovers novel biology.</title>
        <authorList>
            <person name="Wiegand S."/>
            <person name="Jogler M."/>
            <person name="Boedeker C."/>
            <person name="Pinto D."/>
            <person name="Vollmers J."/>
            <person name="Rivas-Marin E."/>
            <person name="Kohn T."/>
            <person name="Peeters S.H."/>
            <person name="Heuer A."/>
            <person name="Rast P."/>
            <person name="Oberbeckmann S."/>
            <person name="Bunk B."/>
            <person name="Jeske O."/>
            <person name="Meyerdierks A."/>
            <person name="Storesund J.E."/>
            <person name="Kallscheuer N."/>
            <person name="Luecker S."/>
            <person name="Lage O.M."/>
            <person name="Pohl T."/>
            <person name="Merkel B.J."/>
            <person name="Hornburger P."/>
            <person name="Mueller R.-W."/>
            <person name="Bruemmer F."/>
            <person name="Labrenz M."/>
            <person name="Spormann A.M."/>
            <person name="Op Den Camp H."/>
            <person name="Overmann J."/>
            <person name="Amann R."/>
            <person name="Jetten M.S.M."/>
            <person name="Mascher T."/>
            <person name="Medema M.H."/>
            <person name="Devos D.P."/>
            <person name="Kaster A.-K."/>
            <person name="Ovreas L."/>
            <person name="Rohde M."/>
            <person name="Galperin M.Y."/>
            <person name="Jogler C."/>
        </authorList>
    </citation>
    <scope>NUCLEOTIDE SEQUENCE [LARGE SCALE GENOMIC DNA]</scope>
    <source>
        <strain evidence="3 4">Poly41</strain>
    </source>
</reference>
<accession>A0A5C6DXE8</accession>
<dbReference type="AlphaFoldDB" id="A0A5C6DXE8"/>
<sequence length="230" mass="25650">MRRARPFGPLYFIGVHAFQKQTGSVQSRDGVMALSTQSIFNRTRKPTMKARLYLVFFAAVAFGLPAKAQDGDVATPPPATGVAADAAPAAEPPSDSHTAAAEVFLEAMNMKEMTQETIDQMLEMQVQQQPQLEMFKDVMKGFLHKHLSYDSLKGEMIDLYKTEFTEEELKQLTDFYRTPLGKKAVQKLPILSAKGAQIGMQRVQANMGELQQAIMERTMQMQGDDLKPTE</sequence>
<organism evidence="3 4">
    <name type="scientific">Novipirellula artificiosorum</name>
    <dbReference type="NCBI Taxonomy" id="2528016"/>
    <lineage>
        <taxon>Bacteria</taxon>
        <taxon>Pseudomonadati</taxon>
        <taxon>Planctomycetota</taxon>
        <taxon>Planctomycetia</taxon>
        <taxon>Pirellulales</taxon>
        <taxon>Pirellulaceae</taxon>
        <taxon>Novipirellula</taxon>
    </lineage>
</organism>